<keyword evidence="1" id="KW-0472">Membrane</keyword>
<feature type="transmembrane region" description="Helical" evidence="1">
    <location>
        <begin position="16"/>
        <end position="37"/>
    </location>
</feature>
<keyword evidence="4" id="KW-1185">Reference proteome</keyword>
<dbReference type="EMBL" id="FQUY01000014">
    <property type="protein sequence ID" value="SHF20108.1"/>
    <property type="molecule type" value="Genomic_DNA"/>
</dbReference>
<sequence>MRRINRKYSFFKSTGLKWYLITGLITVMALTVFFLIVNQISHEPPPSPSLNKNISHNQNVYIIFLNGLGCHYNGNLSEALGFPSIRRSLARAGYSFFDDRFLLFSYRGGQVIEGIWRPQKYSAKDTGQPISLSVSRLAHLIDNFSLAHPEAKFILVGHSLGGRIALDYVCTTSLENRQKIKGVITLNSPLLGVETKVPDVITHLLGYSNSLLASPAVKQLLREFNYRQEMVRMRRETIRELQDQGLQVATFATQQDLVVKPFTGCLMDERGKPVTHGFIVNVKVKKISLREIFGHMGILEHQAVLRYITSLCLK</sequence>
<evidence type="ECO:0000259" key="2">
    <source>
        <dbReference type="Pfam" id="PF12146"/>
    </source>
</evidence>
<keyword evidence="3" id="KW-0378">Hydrolase</keyword>
<gene>
    <name evidence="3" type="ORF">SAMN02745133_02063</name>
</gene>
<dbReference type="SUPFAM" id="SSF53474">
    <property type="entry name" value="alpha/beta-Hydrolases"/>
    <property type="match status" value="1"/>
</dbReference>
<dbReference type="Proteomes" id="UP000184148">
    <property type="component" value="Unassembled WGS sequence"/>
</dbReference>
<keyword evidence="1" id="KW-1133">Transmembrane helix</keyword>
<feature type="domain" description="Serine aminopeptidase S33" evidence="2">
    <location>
        <begin position="135"/>
        <end position="222"/>
    </location>
</feature>
<evidence type="ECO:0000313" key="4">
    <source>
        <dbReference type="Proteomes" id="UP000184148"/>
    </source>
</evidence>
<accession>A0A1M4ZQ30</accession>
<evidence type="ECO:0000313" key="3">
    <source>
        <dbReference type="EMBL" id="SHF20108.1"/>
    </source>
</evidence>
<dbReference type="InterPro" id="IPR022742">
    <property type="entry name" value="Hydrolase_4"/>
</dbReference>
<name>A0A1M4ZQ30_9FIRM</name>
<protein>
    <submittedName>
        <fullName evidence="3">Serine aminopeptidase, S33</fullName>
    </submittedName>
</protein>
<evidence type="ECO:0000256" key="1">
    <source>
        <dbReference type="SAM" id="Phobius"/>
    </source>
</evidence>
<dbReference type="AlphaFoldDB" id="A0A1M4ZQ30"/>
<dbReference type="Pfam" id="PF12146">
    <property type="entry name" value="Hydrolase_4"/>
    <property type="match status" value="1"/>
</dbReference>
<keyword evidence="3" id="KW-0645">Protease</keyword>
<dbReference type="InterPro" id="IPR029058">
    <property type="entry name" value="AB_hydrolase_fold"/>
</dbReference>
<organism evidence="3 4">
    <name type="scientific">Desulforamulus putei DSM 12395</name>
    <dbReference type="NCBI Taxonomy" id="1121429"/>
    <lineage>
        <taxon>Bacteria</taxon>
        <taxon>Bacillati</taxon>
        <taxon>Bacillota</taxon>
        <taxon>Clostridia</taxon>
        <taxon>Eubacteriales</taxon>
        <taxon>Peptococcaceae</taxon>
        <taxon>Desulforamulus</taxon>
    </lineage>
</organism>
<dbReference type="Gene3D" id="3.40.50.1820">
    <property type="entry name" value="alpha/beta hydrolase"/>
    <property type="match status" value="1"/>
</dbReference>
<dbReference type="GO" id="GO:0004177">
    <property type="term" value="F:aminopeptidase activity"/>
    <property type="evidence" value="ECO:0007669"/>
    <property type="project" value="UniProtKB-KW"/>
</dbReference>
<keyword evidence="1" id="KW-0812">Transmembrane</keyword>
<proteinExistence type="predicted"/>
<keyword evidence="3" id="KW-0031">Aminopeptidase</keyword>
<reference evidence="4" key="1">
    <citation type="submission" date="2016-11" db="EMBL/GenBank/DDBJ databases">
        <authorList>
            <person name="Varghese N."/>
            <person name="Submissions S."/>
        </authorList>
    </citation>
    <scope>NUCLEOTIDE SEQUENCE [LARGE SCALE GENOMIC DNA]</scope>
    <source>
        <strain evidence="4">DSM 12395</strain>
    </source>
</reference>